<evidence type="ECO:0000259" key="1">
    <source>
        <dbReference type="Pfam" id="PF01408"/>
    </source>
</evidence>
<feature type="domain" description="Gfo/Idh/MocA-like oxidoreductase N-terminal" evidence="1">
    <location>
        <begin position="6"/>
        <end position="121"/>
    </location>
</feature>
<proteinExistence type="predicted"/>
<dbReference type="PANTHER" id="PTHR43377">
    <property type="entry name" value="BILIVERDIN REDUCTASE A"/>
    <property type="match status" value="1"/>
</dbReference>
<dbReference type="PANTHER" id="PTHR43377:SF8">
    <property type="entry name" value="BLR3664 PROTEIN"/>
    <property type="match status" value="1"/>
</dbReference>
<evidence type="ECO:0000313" key="3">
    <source>
        <dbReference type="EMBL" id="MDF3838807.1"/>
    </source>
</evidence>
<gene>
    <name evidence="3" type="ORF">P3W85_38620</name>
</gene>
<dbReference type="Pfam" id="PF01408">
    <property type="entry name" value="GFO_IDH_MocA"/>
    <property type="match status" value="1"/>
</dbReference>
<organism evidence="3 4">
    <name type="scientific">Cupriavidus basilensis</name>
    <dbReference type="NCBI Taxonomy" id="68895"/>
    <lineage>
        <taxon>Bacteria</taxon>
        <taxon>Pseudomonadati</taxon>
        <taxon>Pseudomonadota</taxon>
        <taxon>Betaproteobacteria</taxon>
        <taxon>Burkholderiales</taxon>
        <taxon>Burkholderiaceae</taxon>
        <taxon>Cupriavidus</taxon>
    </lineage>
</organism>
<dbReference type="SUPFAM" id="SSF55347">
    <property type="entry name" value="Glyceraldehyde-3-phosphate dehydrogenase-like, C-terminal domain"/>
    <property type="match status" value="1"/>
</dbReference>
<dbReference type="Gene3D" id="3.40.50.720">
    <property type="entry name" value="NAD(P)-binding Rossmann-like Domain"/>
    <property type="match status" value="1"/>
</dbReference>
<protein>
    <submittedName>
        <fullName evidence="3">Gfo/Idh/MocA family oxidoreductase</fullName>
    </submittedName>
</protein>
<dbReference type="Gene3D" id="3.30.360.10">
    <property type="entry name" value="Dihydrodipicolinate Reductase, domain 2"/>
    <property type="match status" value="1"/>
</dbReference>
<sequence length="349" mass="37120">MNKTPIALIGAGAIGRTHIDRIGRSGTLRLAAIADPTDAGRALAQSLGVPWYADHLGMLEGVKPRGAVVATPNGTHVAVAADCLEHGVAALVEKPVADTVAEAQRLVDAQARTGVPVLVGHHRRHNPISRRAREILQSGRLGRLVAASAMATFLKPDAYFEAAWRRQAGGGPILINLIHDIDLLRFLMGEIESVQAASSNAVRGFAVEDTSAAVLRFASGALGTVLLSDAAASPWCWDFCSGEQEAYPRQQVQSHFIAGTHGSLSLPDLQLWNYRGERSWHAELTLEQSAVHQADPYSQQLQHFKAVIEGSEAPLCSALDGLRTLQATLAVHEAAVSAQSVRLEAGSSQ</sequence>
<accession>A0ABT6B1N6</accession>
<dbReference type="InterPro" id="IPR036291">
    <property type="entry name" value="NAD(P)-bd_dom_sf"/>
</dbReference>
<keyword evidence="4" id="KW-1185">Reference proteome</keyword>
<comment type="caution">
    <text evidence="3">The sequence shown here is derived from an EMBL/GenBank/DDBJ whole genome shotgun (WGS) entry which is preliminary data.</text>
</comment>
<evidence type="ECO:0000259" key="2">
    <source>
        <dbReference type="Pfam" id="PF22725"/>
    </source>
</evidence>
<dbReference type="InterPro" id="IPR000683">
    <property type="entry name" value="Gfo/Idh/MocA-like_OxRdtase_N"/>
</dbReference>
<dbReference type="InterPro" id="IPR051450">
    <property type="entry name" value="Gfo/Idh/MocA_Oxidoreductases"/>
</dbReference>
<dbReference type="Pfam" id="PF22725">
    <property type="entry name" value="GFO_IDH_MocA_C3"/>
    <property type="match status" value="1"/>
</dbReference>
<dbReference type="RefSeq" id="WP_276268670.1">
    <property type="nucleotide sequence ID" value="NZ_JARJLM010000628.1"/>
</dbReference>
<name>A0ABT6B1N6_9BURK</name>
<dbReference type="SUPFAM" id="SSF51735">
    <property type="entry name" value="NAD(P)-binding Rossmann-fold domains"/>
    <property type="match status" value="1"/>
</dbReference>
<dbReference type="InterPro" id="IPR055170">
    <property type="entry name" value="GFO_IDH_MocA-like_dom"/>
</dbReference>
<dbReference type="EMBL" id="JARJLM010000628">
    <property type="protein sequence ID" value="MDF3838807.1"/>
    <property type="molecule type" value="Genomic_DNA"/>
</dbReference>
<reference evidence="3 4" key="1">
    <citation type="submission" date="2023-03" db="EMBL/GenBank/DDBJ databases">
        <title>Draft assemblies of triclosan tolerant bacteria isolated from returned activated sludge.</title>
        <authorList>
            <person name="Van Hamelsveld S."/>
        </authorList>
    </citation>
    <scope>NUCLEOTIDE SEQUENCE [LARGE SCALE GENOMIC DNA]</scope>
    <source>
        <strain evidence="3 4">GW210010_S58</strain>
    </source>
</reference>
<dbReference type="Proteomes" id="UP001216674">
    <property type="component" value="Unassembled WGS sequence"/>
</dbReference>
<evidence type="ECO:0000313" key="4">
    <source>
        <dbReference type="Proteomes" id="UP001216674"/>
    </source>
</evidence>
<feature type="domain" description="GFO/IDH/MocA-like oxidoreductase" evidence="2">
    <location>
        <begin position="130"/>
        <end position="264"/>
    </location>
</feature>